<evidence type="ECO:0000313" key="1">
    <source>
        <dbReference type="EMBL" id="KKK62755.1"/>
    </source>
</evidence>
<feature type="non-terminal residue" evidence="1">
    <location>
        <position position="1"/>
    </location>
</feature>
<accession>A0A0F8XNK7</accession>
<reference evidence="1" key="1">
    <citation type="journal article" date="2015" name="Nature">
        <title>Complex archaea that bridge the gap between prokaryotes and eukaryotes.</title>
        <authorList>
            <person name="Spang A."/>
            <person name="Saw J.H."/>
            <person name="Jorgensen S.L."/>
            <person name="Zaremba-Niedzwiedzka K."/>
            <person name="Martijn J."/>
            <person name="Lind A.E."/>
            <person name="van Eijk R."/>
            <person name="Schleper C."/>
            <person name="Guy L."/>
            <person name="Ettema T.J."/>
        </authorList>
    </citation>
    <scope>NUCLEOTIDE SEQUENCE</scope>
</reference>
<gene>
    <name evidence="1" type="ORF">LCGC14_3001150</name>
</gene>
<dbReference type="EMBL" id="LAZR01061844">
    <property type="protein sequence ID" value="KKK62755.1"/>
    <property type="molecule type" value="Genomic_DNA"/>
</dbReference>
<dbReference type="AlphaFoldDB" id="A0A0F8XNK7"/>
<proteinExistence type="predicted"/>
<comment type="caution">
    <text evidence="1">The sequence shown here is derived from an EMBL/GenBank/DDBJ whole genome shotgun (WGS) entry which is preliminary data.</text>
</comment>
<sequence>YNLNFDLNTDGLYVDPVRLIDLNSSSIPDSKFTLHYYFD</sequence>
<name>A0A0F8XNK7_9ZZZZ</name>
<organism evidence="1">
    <name type="scientific">marine sediment metagenome</name>
    <dbReference type="NCBI Taxonomy" id="412755"/>
    <lineage>
        <taxon>unclassified sequences</taxon>
        <taxon>metagenomes</taxon>
        <taxon>ecological metagenomes</taxon>
    </lineage>
</organism>
<protein>
    <submittedName>
        <fullName evidence="1">Uncharacterized protein</fullName>
    </submittedName>
</protein>